<dbReference type="PANTHER" id="PTHR47135">
    <property type="entry name" value="FIBRONECTIN TYPE III DOMAIN-CONTAINING PROTEIN 7"/>
    <property type="match status" value="1"/>
</dbReference>
<dbReference type="AlphaFoldDB" id="A0A1V4IS18"/>
<feature type="chain" id="PRO_5039397767" evidence="1">
    <location>
        <begin position="21"/>
        <end position="316"/>
    </location>
</feature>
<keyword evidence="1" id="KW-0732">Signal</keyword>
<evidence type="ECO:0000256" key="1">
    <source>
        <dbReference type="SAM" id="SignalP"/>
    </source>
</evidence>
<protein>
    <submittedName>
        <fullName evidence="3">Fibronectin type III domain protein</fullName>
    </submittedName>
</protein>
<organism evidence="3 4">
    <name type="scientific">Clostridium oryzae</name>
    <dbReference type="NCBI Taxonomy" id="1450648"/>
    <lineage>
        <taxon>Bacteria</taxon>
        <taxon>Bacillati</taxon>
        <taxon>Bacillota</taxon>
        <taxon>Clostridia</taxon>
        <taxon>Eubacteriales</taxon>
        <taxon>Clostridiaceae</taxon>
        <taxon>Clostridium</taxon>
    </lineage>
</organism>
<evidence type="ECO:0000259" key="2">
    <source>
        <dbReference type="SMART" id="SM00060"/>
    </source>
</evidence>
<reference evidence="3 4" key="1">
    <citation type="submission" date="2017-03" db="EMBL/GenBank/DDBJ databases">
        <title>Genome sequence of Clostridium oryzae DSM 28571.</title>
        <authorList>
            <person name="Poehlein A."/>
            <person name="Daniel R."/>
        </authorList>
    </citation>
    <scope>NUCLEOTIDE SEQUENCE [LARGE SCALE GENOMIC DNA]</scope>
    <source>
        <strain evidence="3 4">DSM 28571</strain>
    </source>
</reference>
<dbReference type="SUPFAM" id="SSF49265">
    <property type="entry name" value="Fibronectin type III"/>
    <property type="match status" value="1"/>
</dbReference>
<accession>A0A1V4IS18</accession>
<dbReference type="PANTHER" id="PTHR47135:SF3">
    <property type="entry name" value="FIBRONECTIN TYPE-III DOMAIN-CONTAINING PROTEIN"/>
    <property type="match status" value="1"/>
</dbReference>
<gene>
    <name evidence="3" type="ORF">CLORY_17350</name>
</gene>
<dbReference type="InterPro" id="IPR036116">
    <property type="entry name" value="FN3_sf"/>
</dbReference>
<dbReference type="InterPro" id="IPR013783">
    <property type="entry name" value="Ig-like_fold"/>
</dbReference>
<name>A0A1V4IS18_9CLOT</name>
<keyword evidence="4" id="KW-1185">Reference proteome</keyword>
<dbReference type="InterPro" id="IPR003961">
    <property type="entry name" value="FN3_dom"/>
</dbReference>
<evidence type="ECO:0000313" key="4">
    <source>
        <dbReference type="Proteomes" id="UP000190080"/>
    </source>
</evidence>
<dbReference type="OrthoDB" id="2051435at2"/>
<feature type="domain" description="Fibronectin type-III" evidence="2">
    <location>
        <begin position="29"/>
        <end position="104"/>
    </location>
</feature>
<dbReference type="EMBL" id="MZGV01000014">
    <property type="protein sequence ID" value="OPJ62605.1"/>
    <property type="molecule type" value="Genomic_DNA"/>
</dbReference>
<evidence type="ECO:0000313" key="3">
    <source>
        <dbReference type="EMBL" id="OPJ62605.1"/>
    </source>
</evidence>
<dbReference type="Gene3D" id="2.60.40.10">
    <property type="entry name" value="Immunoglobulins"/>
    <property type="match status" value="2"/>
</dbReference>
<proteinExistence type="predicted"/>
<dbReference type="RefSeq" id="WP_079423322.1">
    <property type="nucleotide sequence ID" value="NZ_MZGV01000014.1"/>
</dbReference>
<sequence>MKLRKSIAMFMCLLFLCTFKVDTFAKTKLAAPKGVTVTADSQRVLSVYWNSVKGASSYCVYYSHSLHGKYHKGIKLSSTGRSLSGVKKGEKWYVKVKAFKGGTSSAFSKVVSIVIKSCPSAPKKLKATYSKSTGKVTIKWKKVSKASSYYVYCSSNKSLGYKIISDSKGMPMKFKKTSAVLKAQNFRMYEGETWHFRVTAVKDKMESKKSSSTSVKIEKDKAKCFPKLSNVPVIPNKKYTTKYSEDGTTVYYQYKVSDLTGNTVSNYDSLLQDNGWSYVDKQESDGFKIYIYSNGSKKIYIAYDDTYFIIYGSLWQ</sequence>
<dbReference type="SMART" id="SM00060">
    <property type="entry name" value="FN3"/>
    <property type="match status" value="2"/>
</dbReference>
<feature type="signal peptide" evidence="1">
    <location>
        <begin position="1"/>
        <end position="20"/>
    </location>
</feature>
<dbReference type="CDD" id="cd00063">
    <property type="entry name" value="FN3"/>
    <property type="match status" value="1"/>
</dbReference>
<feature type="domain" description="Fibronectin type-III" evidence="2">
    <location>
        <begin position="119"/>
        <end position="207"/>
    </location>
</feature>
<dbReference type="STRING" id="1450648.CLORY_17350"/>
<dbReference type="Proteomes" id="UP000190080">
    <property type="component" value="Unassembled WGS sequence"/>
</dbReference>
<comment type="caution">
    <text evidence="3">The sequence shown here is derived from an EMBL/GenBank/DDBJ whole genome shotgun (WGS) entry which is preliminary data.</text>
</comment>